<gene>
    <name evidence="1" type="ORF">SBVP3_00109</name>
</gene>
<name>A0A0B5GYU0_9CAUD</name>
<dbReference type="EMBL" id="KP280063">
    <property type="protein sequence ID" value="AJF40876.1"/>
    <property type="molecule type" value="Genomic_DNA"/>
</dbReference>
<dbReference type="KEGG" id="vg:26634087"/>
<keyword evidence="2" id="KW-1185">Reference proteome</keyword>
<evidence type="ECO:0000313" key="1">
    <source>
        <dbReference type="EMBL" id="AJF40876.1"/>
    </source>
</evidence>
<dbReference type="RefSeq" id="YP_009207574.1">
    <property type="nucleotide sequence ID" value="NC_028895.1"/>
</dbReference>
<dbReference type="Proteomes" id="UP000031804">
    <property type="component" value="Segment"/>
</dbReference>
<dbReference type="GeneID" id="26634087"/>
<proteinExistence type="predicted"/>
<dbReference type="OrthoDB" id="10069at10239"/>
<protein>
    <submittedName>
        <fullName evidence="1">D5 protein</fullName>
    </submittedName>
</protein>
<reference evidence="1 2" key="1">
    <citation type="submission" date="2014-12" db="EMBL/GenBank/DDBJ databases">
        <title>Complete genome sequences of three Vibrio cholerae specific bacteriophages.</title>
        <authorList>
            <person name="Bhandare S.G."/>
            <person name="Warry A."/>
            <person name="Emes R.D."/>
            <person name="Hooton S.P.T."/>
            <person name="Barrow P.A."/>
            <person name="Atterbury R.J."/>
        </authorList>
    </citation>
    <scope>NUCLEOTIDE SEQUENCE [LARGE SCALE GENOMIC DNA]</scope>
</reference>
<evidence type="ECO:0000313" key="2">
    <source>
        <dbReference type="Proteomes" id="UP000031804"/>
    </source>
</evidence>
<sequence length="255" mass="27722">MSNKFTWKEEAVATLKARVEGVTLVSQDLLQEIANEIGHTARGVGSKLRQLVKAGELVLEVQKATDAQKSAWTPEEDEALVDFLDANAGSFTYAEIAATFLGGKFSAKQVQGKVLSLEKTDAVKRAEKPVAQRSYSEQEEAMYVAMANEGASLETIAEAMGRSIASTRGKGLSLHREGRIAEIPHQAESRATVRADWLQPVEDKLAEMTVAEIAEVVGKSERGVKNALTRRAMSCKDYNGAVKREKLDNKAAKAE</sequence>
<organism evidence="1 2">
    <name type="scientific">Vibrio phage phi 3</name>
    <dbReference type="NCBI Taxonomy" id="1589298"/>
    <lineage>
        <taxon>Viruses</taxon>
        <taxon>Duplodnaviria</taxon>
        <taxon>Heunggongvirae</taxon>
        <taxon>Uroviricota</taxon>
        <taxon>Caudoviricetes</taxon>
        <taxon>Demerecviridae</taxon>
        <taxon>Ermolyevavirinae</taxon>
        <taxon>Jesfedecavirus</taxon>
        <taxon>Jesfedecavirus phi3</taxon>
    </lineage>
</organism>
<accession>A0A0B5GYU0</accession>